<dbReference type="Proteomes" id="UP000490800">
    <property type="component" value="Unassembled WGS sequence"/>
</dbReference>
<protein>
    <submittedName>
        <fullName evidence="4">TetR family transcriptional regulator</fullName>
    </submittedName>
</protein>
<dbReference type="InterPro" id="IPR009057">
    <property type="entry name" value="Homeodomain-like_sf"/>
</dbReference>
<dbReference type="PROSITE" id="PS50977">
    <property type="entry name" value="HTH_TETR_2"/>
    <property type="match status" value="1"/>
</dbReference>
<evidence type="ECO:0000256" key="2">
    <source>
        <dbReference type="PROSITE-ProRule" id="PRU00335"/>
    </source>
</evidence>
<evidence type="ECO:0000313" key="4">
    <source>
        <dbReference type="EMBL" id="MVO98090.1"/>
    </source>
</evidence>
<comment type="caution">
    <text evidence="4">The sequence shown here is derived from an EMBL/GenBank/DDBJ whole genome shotgun (WGS) entry which is preliminary data.</text>
</comment>
<dbReference type="InterPro" id="IPR001647">
    <property type="entry name" value="HTH_TetR"/>
</dbReference>
<dbReference type="Gene3D" id="1.10.10.60">
    <property type="entry name" value="Homeodomain-like"/>
    <property type="match status" value="1"/>
</dbReference>
<evidence type="ECO:0000259" key="3">
    <source>
        <dbReference type="PROSITE" id="PS50977"/>
    </source>
</evidence>
<organism evidence="4 5">
    <name type="scientific">Paenibacillus lutrae</name>
    <dbReference type="NCBI Taxonomy" id="2078573"/>
    <lineage>
        <taxon>Bacteria</taxon>
        <taxon>Bacillati</taxon>
        <taxon>Bacillota</taxon>
        <taxon>Bacilli</taxon>
        <taxon>Bacillales</taxon>
        <taxon>Paenibacillaceae</taxon>
        <taxon>Paenibacillus</taxon>
    </lineage>
</organism>
<dbReference type="EMBL" id="RHLK01000001">
    <property type="protein sequence ID" value="MVO98090.1"/>
    <property type="molecule type" value="Genomic_DNA"/>
</dbReference>
<proteinExistence type="predicted"/>
<evidence type="ECO:0000313" key="5">
    <source>
        <dbReference type="Proteomes" id="UP000490800"/>
    </source>
</evidence>
<feature type="DNA-binding region" description="H-T-H motif" evidence="2">
    <location>
        <begin position="21"/>
        <end position="40"/>
    </location>
</feature>
<reference evidence="4 5" key="1">
    <citation type="journal article" date="2019" name="Microorganisms">
        <title>Paenibacillus lutrae sp. nov., A Chitinolytic Species Isolated from A River Otter in Castril Natural Park, Granada, Spain.</title>
        <authorList>
            <person name="Rodriguez M."/>
            <person name="Reina J.C."/>
            <person name="Bejar V."/>
            <person name="Llamas I."/>
        </authorList>
    </citation>
    <scope>NUCLEOTIDE SEQUENCE [LARGE SCALE GENOMIC DNA]</scope>
    <source>
        <strain evidence="4 5">N10</strain>
    </source>
</reference>
<keyword evidence="1 2" id="KW-0238">DNA-binding</keyword>
<dbReference type="InterPro" id="IPR023772">
    <property type="entry name" value="DNA-bd_HTH_TetR-type_CS"/>
</dbReference>
<dbReference type="OrthoDB" id="9812134at2"/>
<dbReference type="AlphaFoldDB" id="A0A7X3FEF3"/>
<dbReference type="Gene3D" id="1.10.357.10">
    <property type="entry name" value="Tetracycline Repressor, domain 2"/>
    <property type="match status" value="1"/>
</dbReference>
<evidence type="ECO:0000256" key="1">
    <source>
        <dbReference type="ARBA" id="ARBA00023125"/>
    </source>
</evidence>
<sequence length="187" mass="22038">MKHRIMTAFIEEIHLNGMKFTMDDLAKRLGISKRTLYEHFDAKVDILDAIIDQSIADRNEITDRIIQDENLTLIEKIRGVITVLPIHWEFYDLRILDQMKRYYPQQWSKVDTELTDDWNALRLLITEAIEQKEMLDINVSLIMKLIIDGTNSTLDQRFYQENQITVSEALLSIVDILLYGLIPENKR</sequence>
<keyword evidence="5" id="KW-1185">Reference proteome</keyword>
<name>A0A7X3FEF3_9BACL</name>
<dbReference type="SUPFAM" id="SSF46689">
    <property type="entry name" value="Homeodomain-like"/>
    <property type="match status" value="1"/>
</dbReference>
<dbReference type="GO" id="GO:0003677">
    <property type="term" value="F:DNA binding"/>
    <property type="evidence" value="ECO:0007669"/>
    <property type="project" value="UniProtKB-UniRule"/>
</dbReference>
<dbReference type="PROSITE" id="PS01081">
    <property type="entry name" value="HTH_TETR_1"/>
    <property type="match status" value="1"/>
</dbReference>
<gene>
    <name evidence="4" type="ORF">EDM21_00780</name>
</gene>
<dbReference type="RefSeq" id="WP_157331960.1">
    <property type="nucleotide sequence ID" value="NZ_RHLK01000001.1"/>
</dbReference>
<dbReference type="Pfam" id="PF00440">
    <property type="entry name" value="TetR_N"/>
    <property type="match status" value="1"/>
</dbReference>
<feature type="domain" description="HTH tetR-type" evidence="3">
    <location>
        <begin position="1"/>
        <end position="58"/>
    </location>
</feature>
<accession>A0A7X3FEF3</accession>